<keyword evidence="3" id="KW-1185">Reference proteome</keyword>
<dbReference type="PROSITE" id="PS50097">
    <property type="entry name" value="BTB"/>
    <property type="match status" value="1"/>
</dbReference>
<dbReference type="InterPro" id="IPR000210">
    <property type="entry name" value="BTB/POZ_dom"/>
</dbReference>
<evidence type="ECO:0000259" key="1">
    <source>
        <dbReference type="PROSITE" id="PS50097"/>
    </source>
</evidence>
<dbReference type="EMBL" id="VCGU01000005">
    <property type="protein sequence ID" value="TRY74773.1"/>
    <property type="molecule type" value="Genomic_DNA"/>
</dbReference>
<sequence>MSDLDLLQTYSSAKFTTPDPSNVGSHFEFQIVVTIQSSSGAQSAIERSANVSVVSVAASEDWNNPPLELNAGVDSVNDGPDLHSGFLHPAGPLVDCKMDLNLKNIMEEPTKLLRLDHSLEICCLIEVNCGNDLVMEVTSPLDPGQSLHRRLSPKHFPDMNLVSGEVRLPCHKHMLAASSDVFMAMFSNDGHQENKSQEVLIDDVNPNALEKLLEYVHSDNIADMHGDAHELIYVADKYNMANLRTFATNYAVTTFSIENVCCFLSLGELIQLEFLTRKAFEFVIEHADEVIKSDGWKSLSQNAMKRLLELTMKFAKM</sequence>
<dbReference type="Gene3D" id="3.30.710.10">
    <property type="entry name" value="Potassium Channel Kv1.1, Chain A"/>
    <property type="match status" value="1"/>
</dbReference>
<organism evidence="2 3">
    <name type="scientific">Tigriopus californicus</name>
    <name type="common">Marine copepod</name>
    <dbReference type="NCBI Taxonomy" id="6832"/>
    <lineage>
        <taxon>Eukaryota</taxon>
        <taxon>Metazoa</taxon>
        <taxon>Ecdysozoa</taxon>
        <taxon>Arthropoda</taxon>
        <taxon>Crustacea</taxon>
        <taxon>Multicrustacea</taxon>
        <taxon>Hexanauplia</taxon>
        <taxon>Copepoda</taxon>
        <taxon>Harpacticoida</taxon>
        <taxon>Harpacticidae</taxon>
        <taxon>Tigriopus</taxon>
    </lineage>
</organism>
<accession>A0A553PAR5</accession>
<reference evidence="2 3" key="1">
    <citation type="journal article" date="2018" name="Nat. Ecol. Evol.">
        <title>Genomic signatures of mitonuclear coevolution across populations of Tigriopus californicus.</title>
        <authorList>
            <person name="Barreto F.S."/>
            <person name="Watson E.T."/>
            <person name="Lima T.G."/>
            <person name="Willett C.S."/>
            <person name="Edmands S."/>
            <person name="Li W."/>
            <person name="Burton R.S."/>
        </authorList>
    </citation>
    <scope>NUCLEOTIDE SEQUENCE [LARGE SCALE GENOMIC DNA]</scope>
    <source>
        <strain evidence="2 3">San Diego</strain>
    </source>
</reference>
<gene>
    <name evidence="2" type="ORF">TCAL_09516</name>
</gene>
<evidence type="ECO:0000313" key="3">
    <source>
        <dbReference type="Proteomes" id="UP000318571"/>
    </source>
</evidence>
<dbReference type="Proteomes" id="UP000318571">
    <property type="component" value="Chromosome 2"/>
</dbReference>
<evidence type="ECO:0000313" key="2">
    <source>
        <dbReference type="EMBL" id="TRY74773.1"/>
    </source>
</evidence>
<dbReference type="SMART" id="SM00225">
    <property type="entry name" value="BTB"/>
    <property type="match status" value="1"/>
</dbReference>
<dbReference type="CDD" id="cd14733">
    <property type="entry name" value="BACK"/>
    <property type="match status" value="1"/>
</dbReference>
<comment type="caution">
    <text evidence="2">The sequence shown here is derived from an EMBL/GenBank/DDBJ whole genome shotgun (WGS) entry which is preliminary data.</text>
</comment>
<protein>
    <recommendedName>
        <fullName evidence="1">BTB domain-containing protein</fullName>
    </recommendedName>
</protein>
<dbReference type="Pfam" id="PF00651">
    <property type="entry name" value="BTB"/>
    <property type="match status" value="1"/>
</dbReference>
<dbReference type="Gene3D" id="1.25.40.420">
    <property type="match status" value="1"/>
</dbReference>
<dbReference type="PANTHER" id="PTHR24413">
    <property type="entry name" value="SPECKLE-TYPE POZ PROTEIN"/>
    <property type="match status" value="1"/>
</dbReference>
<dbReference type="SUPFAM" id="SSF54695">
    <property type="entry name" value="POZ domain"/>
    <property type="match status" value="1"/>
</dbReference>
<dbReference type="STRING" id="6832.A0A553PAR5"/>
<feature type="domain" description="BTB" evidence="1">
    <location>
        <begin position="157"/>
        <end position="225"/>
    </location>
</feature>
<dbReference type="AlphaFoldDB" id="A0A553PAR5"/>
<dbReference type="InterPro" id="IPR011333">
    <property type="entry name" value="SKP1/BTB/POZ_sf"/>
</dbReference>
<proteinExistence type="predicted"/>
<dbReference type="OMA" id="THIDIII"/>
<name>A0A553PAR5_TIGCA</name>
<dbReference type="CDD" id="cd18186">
    <property type="entry name" value="BTB_POZ_ZBTB_KLHL-like"/>
    <property type="match status" value="1"/>
</dbReference>